<dbReference type="GO" id="GO:0016020">
    <property type="term" value="C:membrane"/>
    <property type="evidence" value="ECO:0007669"/>
    <property type="project" value="TreeGrafter"/>
</dbReference>
<keyword evidence="1" id="KW-0547">Nucleotide-binding</keyword>
<reference evidence="5" key="1">
    <citation type="submission" date="2016-10" db="EMBL/GenBank/DDBJ databases">
        <authorList>
            <person name="Varghese N."/>
            <person name="Submissions S."/>
        </authorList>
    </citation>
    <scope>NUCLEOTIDE SEQUENCE [LARGE SCALE GENOMIC DNA]</scope>
    <source>
        <strain evidence="5">DSM 23317</strain>
    </source>
</reference>
<sequence>MPTSLNPFHLSRLIQKQIAERPNEPVLQYQHQAQWRTLTWSELAKQINQLACSLLELGVKVQDRVGIFSANSLAWVQTDLALLQLRAVSVPIYSTNTEEQTGYIVNDAGISILFVGDQEQYNKALAVAAECPTLTTVVAMSDAIDVDAASTSLTVLTLSDLFTDAHLQHLNTLRTLQQSPDLEELFTLIYTSGTTGEPKGVMLNHRNFAALVQQHQQVVPVKPGTLSLSFLPLSHVYERGWSLYMLCSGGCNAYLNDPAAVQQALVEVKPQVMCAVPRLFEKVHGAVMGKVQSAPWHKRLIFAWSLRQGRRQFQADQAGRKRAGISAWYLRIADKLVLGKLREALGGNLLFMSAGGARLDDKVNAFFQYIGIPVLAGYGATETTATATCNRLDRIATSGVGLPLPDLQLRIGEDDEVLVKADTVMAGYYNRPEDTAAAFVDGWYKTGDAGYLDNDGFLHITDRIKELMKTSNGKYIAPQRVEGVVTLEPMVEQVAIIADSRNFVSALIVPNFELLTEWATAQGLSFGSDHELVSLPEAQAEIQQRIDALQTDLARYERVKQICLLPRPFSMDKGELTPTLKLRRKVIGEVFAKEIEAMYHRKH</sequence>
<evidence type="ECO:0000313" key="4">
    <source>
        <dbReference type="EMBL" id="SDJ71505.1"/>
    </source>
</evidence>
<dbReference type="GO" id="GO:0004467">
    <property type="term" value="F:long-chain fatty acid-CoA ligase activity"/>
    <property type="evidence" value="ECO:0007669"/>
    <property type="project" value="TreeGrafter"/>
</dbReference>
<dbReference type="Pfam" id="PF23562">
    <property type="entry name" value="AMP-binding_C_3"/>
    <property type="match status" value="1"/>
</dbReference>
<dbReference type="EMBL" id="FNEM01000012">
    <property type="protein sequence ID" value="SDJ71505.1"/>
    <property type="molecule type" value="Genomic_DNA"/>
</dbReference>
<organism evidence="4 5">
    <name type="scientific">Ferrimonas sediminum</name>
    <dbReference type="NCBI Taxonomy" id="718193"/>
    <lineage>
        <taxon>Bacteria</taxon>
        <taxon>Pseudomonadati</taxon>
        <taxon>Pseudomonadota</taxon>
        <taxon>Gammaproteobacteria</taxon>
        <taxon>Alteromonadales</taxon>
        <taxon>Ferrimonadaceae</taxon>
        <taxon>Ferrimonas</taxon>
    </lineage>
</organism>
<dbReference type="InterPro" id="IPR020845">
    <property type="entry name" value="AMP-binding_CS"/>
</dbReference>
<evidence type="ECO:0000256" key="2">
    <source>
        <dbReference type="ARBA" id="ARBA00022840"/>
    </source>
</evidence>
<dbReference type="Pfam" id="PF00501">
    <property type="entry name" value="AMP-binding"/>
    <property type="match status" value="1"/>
</dbReference>
<dbReference type="AlphaFoldDB" id="A0A1G8W192"/>
<keyword evidence="2" id="KW-0067">ATP-binding</keyword>
<dbReference type="PROSITE" id="PS00455">
    <property type="entry name" value="AMP_BINDING"/>
    <property type="match status" value="1"/>
</dbReference>
<protein>
    <submittedName>
        <fullName evidence="4">Long-chain acyl-CoA synthetase</fullName>
    </submittedName>
</protein>
<proteinExistence type="predicted"/>
<dbReference type="CDD" id="cd05907">
    <property type="entry name" value="VL_LC_FACS_like"/>
    <property type="match status" value="1"/>
</dbReference>
<dbReference type="Gene3D" id="3.40.50.12780">
    <property type="entry name" value="N-terminal domain of ligase-like"/>
    <property type="match status" value="1"/>
</dbReference>
<dbReference type="PANTHER" id="PTHR43272">
    <property type="entry name" value="LONG-CHAIN-FATTY-ACID--COA LIGASE"/>
    <property type="match status" value="1"/>
</dbReference>
<dbReference type="InterPro" id="IPR000873">
    <property type="entry name" value="AMP-dep_synth/lig_dom"/>
</dbReference>
<dbReference type="GO" id="GO:0005524">
    <property type="term" value="F:ATP binding"/>
    <property type="evidence" value="ECO:0007669"/>
    <property type="project" value="UniProtKB-KW"/>
</dbReference>
<name>A0A1G8W192_9GAMM</name>
<gene>
    <name evidence="4" type="ORF">SAMN04488540_11245</name>
</gene>
<evidence type="ECO:0000313" key="5">
    <source>
        <dbReference type="Proteomes" id="UP000199527"/>
    </source>
</evidence>
<feature type="domain" description="AMP-dependent synthetase/ligase" evidence="3">
    <location>
        <begin position="15"/>
        <end position="429"/>
    </location>
</feature>
<accession>A0A1G8W192</accession>
<dbReference type="PANTHER" id="PTHR43272:SF33">
    <property type="entry name" value="AMP-BINDING DOMAIN-CONTAINING PROTEIN-RELATED"/>
    <property type="match status" value="1"/>
</dbReference>
<dbReference type="InterPro" id="IPR042099">
    <property type="entry name" value="ANL_N_sf"/>
</dbReference>
<dbReference type="RefSeq" id="WP_245709950.1">
    <property type="nucleotide sequence ID" value="NZ_FNEM01000012.1"/>
</dbReference>
<dbReference type="SUPFAM" id="SSF56801">
    <property type="entry name" value="Acetyl-CoA synthetase-like"/>
    <property type="match status" value="1"/>
</dbReference>
<evidence type="ECO:0000259" key="3">
    <source>
        <dbReference type="Pfam" id="PF00501"/>
    </source>
</evidence>
<dbReference type="Proteomes" id="UP000199527">
    <property type="component" value="Unassembled WGS sequence"/>
</dbReference>
<keyword evidence="5" id="KW-1185">Reference proteome</keyword>
<evidence type="ECO:0000256" key="1">
    <source>
        <dbReference type="ARBA" id="ARBA00022741"/>
    </source>
</evidence>